<dbReference type="Pfam" id="PF04828">
    <property type="entry name" value="GFA"/>
    <property type="match status" value="1"/>
</dbReference>
<dbReference type="PANTHER" id="PTHR33337">
    <property type="entry name" value="GFA DOMAIN-CONTAINING PROTEIN"/>
    <property type="match status" value="1"/>
</dbReference>
<dbReference type="InterPro" id="IPR011057">
    <property type="entry name" value="Mss4-like_sf"/>
</dbReference>
<dbReference type="Gene3D" id="3.90.1590.10">
    <property type="entry name" value="glutathione-dependent formaldehyde- activating enzyme (gfa)"/>
    <property type="match status" value="1"/>
</dbReference>
<dbReference type="SUPFAM" id="SSF51316">
    <property type="entry name" value="Mss4-like"/>
    <property type="match status" value="1"/>
</dbReference>
<organism evidence="6 7">
    <name type="scientific">Cucurbitaria berberidis CBS 394.84</name>
    <dbReference type="NCBI Taxonomy" id="1168544"/>
    <lineage>
        <taxon>Eukaryota</taxon>
        <taxon>Fungi</taxon>
        <taxon>Dikarya</taxon>
        <taxon>Ascomycota</taxon>
        <taxon>Pezizomycotina</taxon>
        <taxon>Dothideomycetes</taxon>
        <taxon>Pleosporomycetidae</taxon>
        <taxon>Pleosporales</taxon>
        <taxon>Pleosporineae</taxon>
        <taxon>Cucurbitariaceae</taxon>
        <taxon>Cucurbitaria</taxon>
    </lineage>
</organism>
<evidence type="ECO:0000256" key="1">
    <source>
        <dbReference type="ARBA" id="ARBA00005495"/>
    </source>
</evidence>
<feature type="domain" description="CENP-V/GFA" evidence="5">
    <location>
        <begin position="25"/>
        <end position="154"/>
    </location>
</feature>
<sequence length="215" mass="23151">MSEQTRCNLAASTSTPRKILGEYPLTGGCACSHVRYMLSSSPLIVHACHCTYCQRETGTSFALNAIYEPDRVHVSLITGEAGPEAESKLLRKGVPTATSGGEGQVIVRCPECYTVVWSHYAAAGPLKIVRVGTVDGVVDEQGGYVPSGGLRPHAHIFAGDSQGNRSNRHRWFEIPAGDVVYEGYGPKEEYWPLESLERIRAFSTKAFATASGSSA</sequence>
<dbReference type="OrthoDB" id="406544at2759"/>
<evidence type="ECO:0000259" key="5">
    <source>
        <dbReference type="PROSITE" id="PS51891"/>
    </source>
</evidence>
<dbReference type="Proteomes" id="UP000800039">
    <property type="component" value="Unassembled WGS sequence"/>
</dbReference>
<evidence type="ECO:0000313" key="7">
    <source>
        <dbReference type="Proteomes" id="UP000800039"/>
    </source>
</evidence>
<dbReference type="GeneID" id="63844079"/>
<dbReference type="RefSeq" id="XP_040786446.1">
    <property type="nucleotide sequence ID" value="XM_040926827.1"/>
</dbReference>
<dbReference type="PROSITE" id="PS51891">
    <property type="entry name" value="CENP_V_GFA"/>
    <property type="match status" value="1"/>
</dbReference>
<keyword evidence="3" id="KW-0862">Zinc</keyword>
<dbReference type="AlphaFoldDB" id="A0A9P4GDF1"/>
<name>A0A9P4GDF1_9PLEO</name>
<dbReference type="GO" id="GO:0046872">
    <property type="term" value="F:metal ion binding"/>
    <property type="evidence" value="ECO:0007669"/>
    <property type="project" value="UniProtKB-KW"/>
</dbReference>
<evidence type="ECO:0000256" key="4">
    <source>
        <dbReference type="ARBA" id="ARBA00023239"/>
    </source>
</evidence>
<evidence type="ECO:0000256" key="3">
    <source>
        <dbReference type="ARBA" id="ARBA00022833"/>
    </source>
</evidence>
<keyword evidence="4" id="KW-0456">Lyase</keyword>
<accession>A0A9P4GDF1</accession>
<comment type="similarity">
    <text evidence="1">Belongs to the Gfa family.</text>
</comment>
<proteinExistence type="inferred from homology"/>
<keyword evidence="2" id="KW-0479">Metal-binding</keyword>
<evidence type="ECO:0000313" key="6">
    <source>
        <dbReference type="EMBL" id="KAF1843883.1"/>
    </source>
</evidence>
<protein>
    <recommendedName>
        <fullName evidence="5">CENP-V/GFA domain-containing protein</fullName>
    </recommendedName>
</protein>
<gene>
    <name evidence="6" type="ORF">K460DRAFT_153363</name>
</gene>
<comment type="caution">
    <text evidence="6">The sequence shown here is derived from an EMBL/GenBank/DDBJ whole genome shotgun (WGS) entry which is preliminary data.</text>
</comment>
<dbReference type="InterPro" id="IPR006913">
    <property type="entry name" value="CENP-V/GFA"/>
</dbReference>
<dbReference type="PANTHER" id="PTHR33337:SF33">
    <property type="entry name" value="CENP-V_GFA DOMAIN-CONTAINING PROTEIN"/>
    <property type="match status" value="1"/>
</dbReference>
<evidence type="ECO:0000256" key="2">
    <source>
        <dbReference type="ARBA" id="ARBA00022723"/>
    </source>
</evidence>
<dbReference type="GO" id="GO:0016846">
    <property type="term" value="F:carbon-sulfur lyase activity"/>
    <property type="evidence" value="ECO:0007669"/>
    <property type="project" value="InterPro"/>
</dbReference>
<reference evidence="6" key="1">
    <citation type="submission" date="2020-01" db="EMBL/GenBank/DDBJ databases">
        <authorList>
            <consortium name="DOE Joint Genome Institute"/>
            <person name="Haridas S."/>
            <person name="Albert R."/>
            <person name="Binder M."/>
            <person name="Bloem J."/>
            <person name="Labutti K."/>
            <person name="Salamov A."/>
            <person name="Andreopoulos B."/>
            <person name="Baker S.E."/>
            <person name="Barry K."/>
            <person name="Bills G."/>
            <person name="Bluhm B.H."/>
            <person name="Cannon C."/>
            <person name="Castanera R."/>
            <person name="Culley D.E."/>
            <person name="Daum C."/>
            <person name="Ezra D."/>
            <person name="Gonzalez J.B."/>
            <person name="Henrissat B."/>
            <person name="Kuo A."/>
            <person name="Liang C."/>
            <person name="Lipzen A."/>
            <person name="Lutzoni F."/>
            <person name="Magnuson J."/>
            <person name="Mondo S."/>
            <person name="Nolan M."/>
            <person name="Ohm R."/>
            <person name="Pangilinan J."/>
            <person name="Park H.-J."/>
            <person name="Ramirez L."/>
            <person name="Alfaro M."/>
            <person name="Sun H."/>
            <person name="Tritt A."/>
            <person name="Yoshinaga Y."/>
            <person name="Zwiers L.-H."/>
            <person name="Turgeon B.G."/>
            <person name="Goodwin S.B."/>
            <person name="Spatafora J.W."/>
            <person name="Crous P.W."/>
            <person name="Grigoriev I.V."/>
        </authorList>
    </citation>
    <scope>NUCLEOTIDE SEQUENCE</scope>
    <source>
        <strain evidence="6">CBS 394.84</strain>
    </source>
</reference>
<keyword evidence="7" id="KW-1185">Reference proteome</keyword>
<dbReference type="EMBL" id="ML976617">
    <property type="protein sequence ID" value="KAF1843883.1"/>
    <property type="molecule type" value="Genomic_DNA"/>
</dbReference>